<dbReference type="Proteomes" id="UP000813462">
    <property type="component" value="Unassembled WGS sequence"/>
</dbReference>
<evidence type="ECO:0000313" key="8">
    <source>
        <dbReference type="EMBL" id="KAH7516959.1"/>
    </source>
</evidence>
<feature type="region of interest" description="Disordered" evidence="6">
    <location>
        <begin position="258"/>
        <end position="278"/>
    </location>
</feature>
<dbReference type="GO" id="GO:0000981">
    <property type="term" value="F:DNA-binding transcription factor activity, RNA polymerase II-specific"/>
    <property type="evidence" value="ECO:0007669"/>
    <property type="project" value="TreeGrafter"/>
</dbReference>
<feature type="region of interest" description="Disordered" evidence="6">
    <location>
        <begin position="78"/>
        <end position="97"/>
    </location>
</feature>
<dbReference type="InterPro" id="IPR036879">
    <property type="entry name" value="TF_MADSbox_sf"/>
</dbReference>
<dbReference type="SMART" id="SM00432">
    <property type="entry name" value="MADS"/>
    <property type="match status" value="1"/>
</dbReference>
<dbReference type="GO" id="GO:0046983">
    <property type="term" value="F:protein dimerization activity"/>
    <property type="evidence" value="ECO:0007669"/>
    <property type="project" value="InterPro"/>
</dbReference>
<feature type="region of interest" description="Disordered" evidence="6">
    <location>
        <begin position="139"/>
        <end position="160"/>
    </location>
</feature>
<dbReference type="EMBL" id="JAEACU010000009">
    <property type="protein sequence ID" value="KAH7516959.1"/>
    <property type="molecule type" value="Genomic_DNA"/>
</dbReference>
<comment type="subcellular location">
    <subcellularLocation>
        <location evidence="1">Nucleus</location>
    </subcellularLocation>
</comment>
<evidence type="ECO:0000256" key="6">
    <source>
        <dbReference type="SAM" id="MobiDB-lite"/>
    </source>
</evidence>
<accession>A0A978UQ09</accession>
<dbReference type="InterPro" id="IPR002100">
    <property type="entry name" value="TF_MADSbox"/>
</dbReference>
<name>A0A978UQ09_ZIZJJ</name>
<evidence type="ECO:0000256" key="3">
    <source>
        <dbReference type="ARBA" id="ARBA00023125"/>
    </source>
</evidence>
<reference evidence="8" key="1">
    <citation type="journal article" date="2021" name="Front. Plant Sci.">
        <title>Chromosome-Scale Genome Assembly for Chinese Sour Jujube and Insights Into Its Genome Evolution and Domestication Signature.</title>
        <authorList>
            <person name="Shen L.-Y."/>
            <person name="Luo H."/>
            <person name="Wang X.-L."/>
            <person name="Wang X.-M."/>
            <person name="Qiu X.-J."/>
            <person name="Liu H."/>
            <person name="Zhou S.-S."/>
            <person name="Jia K.-H."/>
            <person name="Nie S."/>
            <person name="Bao Y.-T."/>
            <person name="Zhang R.-G."/>
            <person name="Yun Q.-Z."/>
            <person name="Chai Y.-H."/>
            <person name="Lu J.-Y."/>
            <person name="Li Y."/>
            <person name="Zhao S.-W."/>
            <person name="Mao J.-F."/>
            <person name="Jia S.-G."/>
            <person name="Mao Y.-M."/>
        </authorList>
    </citation>
    <scope>NUCLEOTIDE SEQUENCE</scope>
    <source>
        <strain evidence="8">AT0</strain>
        <tissue evidence="8">Leaf</tissue>
    </source>
</reference>
<dbReference type="PROSITE" id="PS50066">
    <property type="entry name" value="MADS_BOX_2"/>
    <property type="match status" value="1"/>
</dbReference>
<evidence type="ECO:0000256" key="2">
    <source>
        <dbReference type="ARBA" id="ARBA00023015"/>
    </source>
</evidence>
<organism evidence="8 9">
    <name type="scientific">Ziziphus jujuba var. spinosa</name>
    <dbReference type="NCBI Taxonomy" id="714518"/>
    <lineage>
        <taxon>Eukaryota</taxon>
        <taxon>Viridiplantae</taxon>
        <taxon>Streptophyta</taxon>
        <taxon>Embryophyta</taxon>
        <taxon>Tracheophyta</taxon>
        <taxon>Spermatophyta</taxon>
        <taxon>Magnoliopsida</taxon>
        <taxon>eudicotyledons</taxon>
        <taxon>Gunneridae</taxon>
        <taxon>Pentapetalae</taxon>
        <taxon>rosids</taxon>
        <taxon>fabids</taxon>
        <taxon>Rosales</taxon>
        <taxon>Rhamnaceae</taxon>
        <taxon>Paliureae</taxon>
        <taxon>Ziziphus</taxon>
    </lineage>
</organism>
<sequence length="314" mass="34819">MAKKNNSNKIAEEEQRQRRHVCFSKRRKGLFHKASELCNKGGSKMAIVMVSEAGKPYAFGHPSTDEVLDRYLTTTQAINPPATSKNHQKQTNCEEEGKRTEMDIKEWIDKEFEACQTVQELKALKIKYTALLENINKKIQDSSSSPSSSRGKEKEKDHNLFGSSSVGQFIICMDGDNTAKKSNFDNVGKNSGDDDSVLDVLNAVPLAIYNPFNDTAYSLDKVYGGGFDDVGVEHAPANQDLNDVVWYASWSEDHPVSSSFVEPTANSGGGHDESASRVNFQRRLPLPNKKVFVYNQVGSESVHNEVFPTPTSST</sequence>
<evidence type="ECO:0000259" key="7">
    <source>
        <dbReference type="PROSITE" id="PS50066"/>
    </source>
</evidence>
<feature type="compositionally biased region" description="Basic and acidic residues" evidence="6">
    <location>
        <begin position="150"/>
        <end position="159"/>
    </location>
</feature>
<proteinExistence type="predicted"/>
<gene>
    <name evidence="8" type="ORF">FEM48_Zijuj09G0011200</name>
</gene>
<dbReference type="Gene3D" id="3.40.1810.10">
    <property type="entry name" value="Transcription factor, MADS-box"/>
    <property type="match status" value="1"/>
</dbReference>
<dbReference type="OrthoDB" id="1194626at2759"/>
<evidence type="ECO:0000256" key="1">
    <source>
        <dbReference type="ARBA" id="ARBA00004123"/>
    </source>
</evidence>
<keyword evidence="2" id="KW-0805">Transcription regulation</keyword>
<keyword evidence="3" id="KW-0238">DNA-binding</keyword>
<comment type="caution">
    <text evidence="8">The sequence shown here is derived from an EMBL/GenBank/DDBJ whole genome shotgun (WGS) entry which is preliminary data.</text>
</comment>
<keyword evidence="4" id="KW-0804">Transcription</keyword>
<dbReference type="Pfam" id="PF00319">
    <property type="entry name" value="SRF-TF"/>
    <property type="match status" value="1"/>
</dbReference>
<feature type="domain" description="MADS-box" evidence="7">
    <location>
        <begin position="9"/>
        <end position="63"/>
    </location>
</feature>
<dbReference type="SUPFAM" id="SSF55455">
    <property type="entry name" value="SRF-like"/>
    <property type="match status" value="1"/>
</dbReference>
<dbReference type="PANTHER" id="PTHR11945">
    <property type="entry name" value="MADS BOX PROTEIN"/>
    <property type="match status" value="1"/>
</dbReference>
<evidence type="ECO:0000256" key="5">
    <source>
        <dbReference type="ARBA" id="ARBA00023242"/>
    </source>
</evidence>
<dbReference type="GO" id="GO:0000978">
    <property type="term" value="F:RNA polymerase II cis-regulatory region sequence-specific DNA binding"/>
    <property type="evidence" value="ECO:0007669"/>
    <property type="project" value="TreeGrafter"/>
</dbReference>
<protein>
    <recommendedName>
        <fullName evidence="7">MADS-box domain-containing protein</fullName>
    </recommendedName>
</protein>
<evidence type="ECO:0000313" key="9">
    <source>
        <dbReference type="Proteomes" id="UP000813462"/>
    </source>
</evidence>
<evidence type="ECO:0000256" key="4">
    <source>
        <dbReference type="ARBA" id="ARBA00023163"/>
    </source>
</evidence>
<dbReference type="AlphaFoldDB" id="A0A978UQ09"/>
<keyword evidence="5" id="KW-0539">Nucleus</keyword>
<dbReference type="PANTHER" id="PTHR11945:SF629">
    <property type="entry name" value="OS02G0164450 PROTEIN"/>
    <property type="match status" value="1"/>
</dbReference>
<feature type="compositionally biased region" description="Polar residues" evidence="6">
    <location>
        <begin position="78"/>
        <end position="91"/>
    </location>
</feature>
<dbReference type="GO" id="GO:0005634">
    <property type="term" value="C:nucleus"/>
    <property type="evidence" value="ECO:0007669"/>
    <property type="project" value="UniProtKB-SubCell"/>
</dbReference>